<proteinExistence type="predicted"/>
<accession>A0A3M4MA68</accession>
<name>A0A3M4MA68_PSECI</name>
<dbReference type="InterPro" id="IPR013568">
    <property type="entry name" value="SEFIR_dom"/>
</dbReference>
<dbReference type="SUPFAM" id="SSF52200">
    <property type="entry name" value="Toll/Interleukin receptor TIR domain"/>
    <property type="match status" value="1"/>
</dbReference>
<feature type="region of interest" description="Disordered" evidence="1">
    <location>
        <begin position="68"/>
        <end position="94"/>
    </location>
</feature>
<feature type="domain" description="SEFIR" evidence="2">
    <location>
        <begin position="95"/>
        <end position="231"/>
    </location>
</feature>
<comment type="caution">
    <text evidence="3">The sequence shown here is derived from an EMBL/GenBank/DDBJ whole genome shotgun (WGS) entry which is preliminary data.</text>
</comment>
<reference evidence="3 4" key="1">
    <citation type="submission" date="2018-08" db="EMBL/GenBank/DDBJ databases">
        <title>Recombination of ecologically and evolutionarily significant loci maintains genetic cohesion in the Pseudomonas syringae species complex.</title>
        <authorList>
            <person name="Dillon M."/>
            <person name="Thakur S."/>
            <person name="Almeida R.N.D."/>
            <person name="Weir B.S."/>
            <person name="Guttman D.S."/>
        </authorList>
    </citation>
    <scope>NUCLEOTIDE SEQUENCE [LARGE SCALE GENOMIC DNA]</scope>
    <source>
        <strain evidence="3 4">ICMP 3353</strain>
    </source>
</reference>
<dbReference type="Pfam" id="PF08357">
    <property type="entry name" value="SEFIR"/>
    <property type="match status" value="1"/>
</dbReference>
<evidence type="ECO:0000256" key="1">
    <source>
        <dbReference type="SAM" id="MobiDB-lite"/>
    </source>
</evidence>
<evidence type="ECO:0000313" key="3">
    <source>
        <dbReference type="EMBL" id="RMQ50429.1"/>
    </source>
</evidence>
<dbReference type="EMBL" id="RBRE01000010">
    <property type="protein sequence ID" value="RMQ50429.1"/>
    <property type="molecule type" value="Genomic_DNA"/>
</dbReference>
<dbReference type="Proteomes" id="UP000277236">
    <property type="component" value="Unassembled WGS sequence"/>
</dbReference>
<dbReference type="InterPro" id="IPR035897">
    <property type="entry name" value="Toll_tir_struct_dom_sf"/>
</dbReference>
<dbReference type="AlphaFoldDB" id="A0A3M4MA68"/>
<dbReference type="PROSITE" id="PS51534">
    <property type="entry name" value="SEFIR"/>
    <property type="match status" value="1"/>
</dbReference>
<evidence type="ECO:0000313" key="4">
    <source>
        <dbReference type="Proteomes" id="UP000277236"/>
    </source>
</evidence>
<organism evidence="3 4">
    <name type="scientific">Pseudomonas cichorii</name>
    <dbReference type="NCBI Taxonomy" id="36746"/>
    <lineage>
        <taxon>Bacteria</taxon>
        <taxon>Pseudomonadati</taxon>
        <taxon>Pseudomonadota</taxon>
        <taxon>Gammaproteobacteria</taxon>
        <taxon>Pseudomonadales</taxon>
        <taxon>Pseudomonadaceae</taxon>
        <taxon>Pseudomonas</taxon>
    </lineage>
</organism>
<gene>
    <name evidence="3" type="ORF">ALQ04_02917</name>
</gene>
<sequence length="572" mass="65669">MALRGWVDDLAGRLLRASTSVRFSTRATGHIYATLLPIEKRRKWISPPCKRNSASDPDSHASILIALGPHGPRVDRNDSARSFRKPDPMTEHQDQPKLFLSYSWSTPEHEAWVVELAEELAAAGIHVILDKWDLREGQEASAFMEQMLSDPSVTKIALLCDRVYAEKANGRVGGVGTEAQIISAGIYNNASNTKFVAVVRERDEHGHAYLPTYYTSRIYIDLSESARYASEFDRLIRWAHDQPLHVRPPTGKKPAYLERENRAITLVTSAELRRAIDAIKTDRSFAEPALNDYLTVLSEGIEQFRIKPQSDIPFDDQVASSIEDFLPYRNEAIELFSTVARYRDTAEARRHIHRFFEKLLPYQERPHHITQYQDTDFDNFRFIVHELFLYAVATLLKEEKFEFANELIGSPFYLPGRSEYGRDVTVTFGAFRTYAEMFERRNDRLKLGRSSLRAFLLEQRSHSSGYNMRELMQADFVLFLRDRVQRPSESFPWYPETLVYAGRHSGPFELFARSKSKRYFKHLKLVLGIDNKAALGELLSGMESGNASLPRWDYQALTPRTLSGFEHLDTTA</sequence>
<feature type="compositionally biased region" description="Basic and acidic residues" evidence="1">
    <location>
        <begin position="72"/>
        <end position="94"/>
    </location>
</feature>
<protein>
    <submittedName>
        <fullName evidence="3">SEFIR domain protein</fullName>
    </submittedName>
</protein>
<evidence type="ECO:0000259" key="2">
    <source>
        <dbReference type="PROSITE" id="PS51534"/>
    </source>
</evidence>
<dbReference type="Gene3D" id="3.40.50.10140">
    <property type="entry name" value="Toll/interleukin-1 receptor homology (TIR) domain"/>
    <property type="match status" value="1"/>
</dbReference>